<sequence>MYTSSQVIVRYLEVTYGPFNGKCTLASLIKTIIGSGGTNSHVLVKLETEKHASANSSRFERYDWLIGCKVWFSKEVEHDVIPTGCYELLESEQADLFLRTHERKGSDVVMTQPPIKQENDIYHVMEEALALVDSIPHHKIETTPILQKAYEDAFTKIERLTTTNQRHSVVSQTAVIASCVKILIELYQVSQATFDKPEKPPAPTKQGDPSTASQFEHPSRFWRAGGYSPNYVYLNDGQPTRTNLQHKLRMKFYDTWLHTPRVVDTADVEKILQESCDSKPRLGDSKEWVKPSTSPIRTRLRHEYHLDQ</sequence>
<name>A0A507C1M5_9FUNG</name>
<evidence type="ECO:0000313" key="2">
    <source>
        <dbReference type="EMBL" id="TPX31846.1"/>
    </source>
</evidence>
<proteinExistence type="predicted"/>
<comment type="caution">
    <text evidence="2">The sequence shown here is derived from an EMBL/GenBank/DDBJ whole genome shotgun (WGS) entry which is preliminary data.</text>
</comment>
<evidence type="ECO:0000256" key="1">
    <source>
        <dbReference type="SAM" id="MobiDB-lite"/>
    </source>
</evidence>
<dbReference type="Proteomes" id="UP000319731">
    <property type="component" value="Unassembled WGS sequence"/>
</dbReference>
<evidence type="ECO:0000313" key="3">
    <source>
        <dbReference type="Proteomes" id="UP000319731"/>
    </source>
</evidence>
<keyword evidence="3" id="KW-1185">Reference proteome</keyword>
<accession>A0A507C1M5</accession>
<feature type="region of interest" description="Disordered" evidence="1">
    <location>
        <begin position="195"/>
        <end position="215"/>
    </location>
</feature>
<organism evidence="2 3">
    <name type="scientific">Synchytrium microbalum</name>
    <dbReference type="NCBI Taxonomy" id="1806994"/>
    <lineage>
        <taxon>Eukaryota</taxon>
        <taxon>Fungi</taxon>
        <taxon>Fungi incertae sedis</taxon>
        <taxon>Chytridiomycota</taxon>
        <taxon>Chytridiomycota incertae sedis</taxon>
        <taxon>Chytridiomycetes</taxon>
        <taxon>Synchytriales</taxon>
        <taxon>Synchytriaceae</taxon>
        <taxon>Synchytrium</taxon>
    </lineage>
</organism>
<dbReference type="GeneID" id="42006163"/>
<protein>
    <submittedName>
        <fullName evidence="2">Uncharacterized protein</fullName>
    </submittedName>
</protein>
<reference evidence="2 3" key="1">
    <citation type="journal article" date="2019" name="Sci. Rep.">
        <title>Comparative genomics of chytrid fungi reveal insights into the obligate biotrophic and pathogenic lifestyle of Synchytrium endobioticum.</title>
        <authorList>
            <person name="van de Vossenberg B.T.L.H."/>
            <person name="Warris S."/>
            <person name="Nguyen H.D.T."/>
            <person name="van Gent-Pelzer M.P.E."/>
            <person name="Joly D.L."/>
            <person name="van de Geest H.C."/>
            <person name="Bonants P.J.M."/>
            <person name="Smith D.S."/>
            <person name="Levesque C.A."/>
            <person name="van der Lee T.A.J."/>
        </authorList>
    </citation>
    <scope>NUCLEOTIDE SEQUENCE [LARGE SCALE GENOMIC DNA]</scope>
    <source>
        <strain evidence="2 3">JEL517</strain>
    </source>
</reference>
<dbReference type="EMBL" id="QEAO01000038">
    <property type="protein sequence ID" value="TPX31846.1"/>
    <property type="molecule type" value="Genomic_DNA"/>
</dbReference>
<gene>
    <name evidence="2" type="ORF">SmJEL517_g04938</name>
</gene>
<dbReference type="OrthoDB" id="10475208at2759"/>
<dbReference type="RefSeq" id="XP_031023177.1">
    <property type="nucleotide sequence ID" value="XM_031170866.1"/>
</dbReference>
<dbReference type="AlphaFoldDB" id="A0A507C1M5"/>